<dbReference type="EMBL" id="JACJLL010000265">
    <property type="protein sequence ID" value="MBM6821007.1"/>
    <property type="molecule type" value="Genomic_DNA"/>
</dbReference>
<feature type="transmembrane region" description="Helical" evidence="1">
    <location>
        <begin position="69"/>
        <end position="87"/>
    </location>
</feature>
<keyword evidence="1" id="KW-0472">Membrane</keyword>
<dbReference type="RefSeq" id="WP_195964943.1">
    <property type="nucleotide sequence ID" value="NZ_JACJLL010000265.1"/>
</dbReference>
<keyword evidence="1" id="KW-0812">Transmembrane</keyword>
<keyword evidence="3" id="KW-1185">Reference proteome</keyword>
<protein>
    <submittedName>
        <fullName evidence="2">Uncharacterized protein</fullName>
    </submittedName>
</protein>
<sequence length="98" mass="11205">MINIIFGIVIIIALILGVYIFGIYTANRGNKNIDIEITIFYYVVLSFIIVFGFMFLFERIGFKQEKIGVSVAITVIFTSIFCANKIITQIKKLKDIKE</sequence>
<comment type="caution">
    <text evidence="2">The sequence shown here is derived from an EMBL/GenBank/DDBJ whole genome shotgun (WGS) entry which is preliminary data.</text>
</comment>
<evidence type="ECO:0000313" key="2">
    <source>
        <dbReference type="EMBL" id="MBM6821007.1"/>
    </source>
</evidence>
<proteinExistence type="predicted"/>
<organism evidence="2 3">
    <name type="scientific">Clostridium saudiense</name>
    <dbReference type="NCBI Taxonomy" id="1414720"/>
    <lineage>
        <taxon>Bacteria</taxon>
        <taxon>Bacillati</taxon>
        <taxon>Bacillota</taxon>
        <taxon>Clostridia</taxon>
        <taxon>Eubacteriales</taxon>
        <taxon>Clostridiaceae</taxon>
        <taxon>Clostridium</taxon>
    </lineage>
</organism>
<evidence type="ECO:0000256" key="1">
    <source>
        <dbReference type="SAM" id="Phobius"/>
    </source>
</evidence>
<name>A0ABS2FLF9_9CLOT</name>
<evidence type="ECO:0000313" key="3">
    <source>
        <dbReference type="Proteomes" id="UP000767334"/>
    </source>
</evidence>
<accession>A0ABS2FLF9</accession>
<dbReference type="Proteomes" id="UP000767334">
    <property type="component" value="Unassembled WGS sequence"/>
</dbReference>
<feature type="transmembrane region" description="Helical" evidence="1">
    <location>
        <begin position="6"/>
        <end position="27"/>
    </location>
</feature>
<keyword evidence="1" id="KW-1133">Transmembrane helix</keyword>
<gene>
    <name evidence="2" type="ORF">H6A19_17005</name>
</gene>
<reference evidence="2 3" key="1">
    <citation type="journal article" date="2021" name="Sci. Rep.">
        <title>The distribution of antibiotic resistance genes in chicken gut microbiota commensals.</title>
        <authorList>
            <person name="Juricova H."/>
            <person name="Matiasovicova J."/>
            <person name="Kubasova T."/>
            <person name="Cejkova D."/>
            <person name="Rychlik I."/>
        </authorList>
    </citation>
    <scope>NUCLEOTIDE SEQUENCE [LARGE SCALE GENOMIC DNA]</scope>
    <source>
        <strain evidence="2 3">An435</strain>
    </source>
</reference>
<feature type="transmembrane region" description="Helical" evidence="1">
    <location>
        <begin position="39"/>
        <end position="57"/>
    </location>
</feature>